<accession>A0ACC6TZD5</accession>
<gene>
    <name evidence="1" type="ORF">AB4Y32_13455</name>
</gene>
<protein>
    <submittedName>
        <fullName evidence="1">Uncharacterized protein</fullName>
    </submittedName>
</protein>
<dbReference type="Proteomes" id="UP001558850">
    <property type="component" value="Unassembled WGS sequence"/>
</dbReference>
<dbReference type="EMBL" id="JBFRCH010000005">
    <property type="protein sequence ID" value="MEX3932791.1"/>
    <property type="molecule type" value="Genomic_DNA"/>
</dbReference>
<reference evidence="1" key="1">
    <citation type="submission" date="2024-07" db="EMBL/GenBank/DDBJ databases">
        <title>A survey of Mimosa microsymbionts across Brazilian biomes reveals a high diversity of Paraburkholderia nodulating endemic species, but also that Cupriavidus is common as a symbiont of widespread species.</title>
        <authorList>
            <person name="Rouws L."/>
            <person name="Barauna A."/>
            <person name="Beukes C."/>
            <person name="Rouws J.R.C."/>
            <person name="De Faria S.M."/>
            <person name="Gross E."/>
            <person name="Bueno Dos Reis Junior F."/>
            <person name="Simon M.F."/>
            <person name="Maluk M."/>
            <person name="Odee D.W."/>
            <person name="Kenicer G."/>
            <person name="Young J.P.W."/>
            <person name="Reis V.M."/>
            <person name="Zilli J."/>
            <person name="James E.K."/>
        </authorList>
    </citation>
    <scope>NUCLEOTIDE SEQUENCE</scope>
    <source>
        <strain evidence="1">EG181B</strain>
    </source>
</reference>
<evidence type="ECO:0000313" key="2">
    <source>
        <dbReference type="Proteomes" id="UP001558850"/>
    </source>
</evidence>
<name>A0ACC6TZD5_9BURK</name>
<sequence>MNEKPIADECPRWAFLLAGVGSEKPAVSIAFDLDEPFNCMLFYGLSSGCRRIALRVDWAR</sequence>
<keyword evidence="2" id="KW-1185">Reference proteome</keyword>
<evidence type="ECO:0000313" key="1">
    <source>
        <dbReference type="EMBL" id="MEX3932791.1"/>
    </source>
</evidence>
<proteinExistence type="predicted"/>
<comment type="caution">
    <text evidence="1">The sequence shown here is derived from an EMBL/GenBank/DDBJ whole genome shotgun (WGS) entry which is preliminary data.</text>
</comment>
<organism evidence="1 2">
    <name type="scientific">Paraburkholderia phymatum</name>
    <dbReference type="NCBI Taxonomy" id="148447"/>
    <lineage>
        <taxon>Bacteria</taxon>
        <taxon>Pseudomonadati</taxon>
        <taxon>Pseudomonadota</taxon>
        <taxon>Betaproteobacteria</taxon>
        <taxon>Burkholderiales</taxon>
        <taxon>Burkholderiaceae</taxon>
        <taxon>Paraburkholderia</taxon>
    </lineage>
</organism>